<feature type="region of interest" description="Disordered" evidence="1">
    <location>
        <begin position="1"/>
        <end position="37"/>
    </location>
</feature>
<evidence type="ECO:0000256" key="1">
    <source>
        <dbReference type="SAM" id="MobiDB-lite"/>
    </source>
</evidence>
<evidence type="ECO:0000313" key="2">
    <source>
        <dbReference type="EMBL" id="CAK6952550.1"/>
    </source>
</evidence>
<proteinExistence type="predicted"/>
<organism evidence="2 3">
    <name type="scientific">Scomber scombrus</name>
    <name type="common">Atlantic mackerel</name>
    <name type="synonym">Scomber vernalis</name>
    <dbReference type="NCBI Taxonomy" id="13677"/>
    <lineage>
        <taxon>Eukaryota</taxon>
        <taxon>Metazoa</taxon>
        <taxon>Chordata</taxon>
        <taxon>Craniata</taxon>
        <taxon>Vertebrata</taxon>
        <taxon>Euteleostomi</taxon>
        <taxon>Actinopterygii</taxon>
        <taxon>Neopterygii</taxon>
        <taxon>Teleostei</taxon>
        <taxon>Neoteleostei</taxon>
        <taxon>Acanthomorphata</taxon>
        <taxon>Pelagiaria</taxon>
        <taxon>Scombriformes</taxon>
        <taxon>Scombridae</taxon>
        <taxon>Scomber</taxon>
    </lineage>
</organism>
<dbReference type="AlphaFoldDB" id="A0AAV1N0C2"/>
<reference evidence="2 3" key="1">
    <citation type="submission" date="2024-01" db="EMBL/GenBank/DDBJ databases">
        <authorList>
            <person name="Alioto T."/>
            <person name="Alioto T."/>
            <person name="Gomez Garrido J."/>
        </authorList>
    </citation>
    <scope>NUCLEOTIDE SEQUENCE [LARGE SCALE GENOMIC DNA]</scope>
</reference>
<comment type="caution">
    <text evidence="2">The sequence shown here is derived from an EMBL/GenBank/DDBJ whole genome shotgun (WGS) entry which is preliminary data.</text>
</comment>
<keyword evidence="3" id="KW-1185">Reference proteome</keyword>
<sequence>MAEQPGSNPGAPFSNAREQQHARTSGSHPAEPRCSTEALKAAIQANRGVEDRERQQIDHPML</sequence>
<dbReference type="Proteomes" id="UP001314229">
    <property type="component" value="Unassembled WGS sequence"/>
</dbReference>
<dbReference type="EMBL" id="CAWUFR010000010">
    <property type="protein sequence ID" value="CAK6952550.1"/>
    <property type="molecule type" value="Genomic_DNA"/>
</dbReference>
<name>A0AAV1N0C2_SCOSC</name>
<evidence type="ECO:0000313" key="3">
    <source>
        <dbReference type="Proteomes" id="UP001314229"/>
    </source>
</evidence>
<protein>
    <submittedName>
        <fullName evidence="2">Uncharacterized protein</fullName>
    </submittedName>
</protein>
<accession>A0AAV1N0C2</accession>
<gene>
    <name evidence="2" type="ORF">FSCOSCO3_A006483</name>
</gene>